<reference evidence="3" key="1">
    <citation type="submission" date="2011-07" db="EMBL/GenBank/DDBJ databases">
        <authorList>
            <consortium name="Caenorhabditis brenneri Sequencing and Analysis Consortium"/>
            <person name="Wilson R.K."/>
        </authorList>
    </citation>
    <scope>NUCLEOTIDE SEQUENCE [LARGE SCALE GENOMIC DNA]</scope>
    <source>
        <strain evidence="3">PB2801</strain>
    </source>
</reference>
<sequence length="125" mass="14899">MAKNTRKPNATDRAVTRSQSIRDPTLAPQQEQKQWWNSPMKPKNTREYTMPWCNLVLQEVESKFPTITRKAARRKVRRIIREATESDKARWRLLACLPPKQRKRWTWGTNEMKLIPPRGVNKYLL</sequence>
<proteinExistence type="predicted"/>
<accession>G0NBW0</accession>
<evidence type="ECO:0000313" key="2">
    <source>
        <dbReference type="EMBL" id="EGT57137.1"/>
    </source>
</evidence>
<dbReference type="Proteomes" id="UP000008068">
    <property type="component" value="Unassembled WGS sequence"/>
</dbReference>
<feature type="compositionally biased region" description="Polar residues" evidence="1">
    <location>
        <begin position="16"/>
        <end position="37"/>
    </location>
</feature>
<organism evidence="3">
    <name type="scientific">Caenorhabditis brenneri</name>
    <name type="common">Nematode worm</name>
    <dbReference type="NCBI Taxonomy" id="135651"/>
    <lineage>
        <taxon>Eukaryota</taxon>
        <taxon>Metazoa</taxon>
        <taxon>Ecdysozoa</taxon>
        <taxon>Nematoda</taxon>
        <taxon>Chromadorea</taxon>
        <taxon>Rhabditida</taxon>
        <taxon>Rhabditina</taxon>
        <taxon>Rhabditomorpha</taxon>
        <taxon>Rhabditoidea</taxon>
        <taxon>Rhabditidae</taxon>
        <taxon>Peloderinae</taxon>
        <taxon>Caenorhabditis</taxon>
    </lineage>
</organism>
<feature type="region of interest" description="Disordered" evidence="1">
    <location>
        <begin position="1"/>
        <end position="42"/>
    </location>
</feature>
<dbReference type="AlphaFoldDB" id="G0NBW0"/>
<keyword evidence="3" id="KW-1185">Reference proteome</keyword>
<evidence type="ECO:0000256" key="1">
    <source>
        <dbReference type="SAM" id="MobiDB-lite"/>
    </source>
</evidence>
<dbReference type="HOGENOM" id="CLU_1994629_0_0_1"/>
<name>G0NBW0_CAEBE</name>
<dbReference type="InParanoid" id="G0NBW0"/>
<protein>
    <submittedName>
        <fullName evidence="2">Uncharacterized protein</fullName>
    </submittedName>
</protein>
<evidence type="ECO:0000313" key="3">
    <source>
        <dbReference type="Proteomes" id="UP000008068"/>
    </source>
</evidence>
<gene>
    <name evidence="2" type="ORF">CAEBREN_01490</name>
</gene>
<dbReference type="EMBL" id="GL379859">
    <property type="protein sequence ID" value="EGT57137.1"/>
    <property type="molecule type" value="Genomic_DNA"/>
</dbReference>